<reference evidence="4 5" key="1">
    <citation type="journal article" date="2015" name="Genome Announc.">
        <title>Expanding the biotechnology potential of lactobacilli through comparative genomics of 213 strains and associated genera.</title>
        <authorList>
            <person name="Sun Z."/>
            <person name="Harris H.M."/>
            <person name="McCann A."/>
            <person name="Guo C."/>
            <person name="Argimon S."/>
            <person name="Zhang W."/>
            <person name="Yang X."/>
            <person name="Jeffery I.B."/>
            <person name="Cooney J.C."/>
            <person name="Kagawa T.F."/>
            <person name="Liu W."/>
            <person name="Song Y."/>
            <person name="Salvetti E."/>
            <person name="Wrobel A."/>
            <person name="Rasinkangas P."/>
            <person name="Parkhill J."/>
            <person name="Rea M.C."/>
            <person name="O'Sullivan O."/>
            <person name="Ritari J."/>
            <person name="Douillard F.P."/>
            <person name="Paul Ross R."/>
            <person name="Yang R."/>
            <person name="Briner A.E."/>
            <person name="Felis G.E."/>
            <person name="de Vos W.M."/>
            <person name="Barrangou R."/>
            <person name="Klaenhammer T.R."/>
            <person name="Caufield P.W."/>
            <person name="Cui Y."/>
            <person name="Zhang H."/>
            <person name="O'Toole P.W."/>
        </authorList>
    </citation>
    <scope>NUCLEOTIDE SEQUENCE [LARGE SCALE GENOMIC DNA]</scope>
    <source>
        <strain evidence="4 5">DSM 19971</strain>
    </source>
</reference>
<dbReference type="InterPro" id="IPR001130">
    <property type="entry name" value="TatD-like"/>
</dbReference>
<gene>
    <name evidence="4" type="ORF">FD20_GL002521</name>
</gene>
<evidence type="ECO:0000256" key="1">
    <source>
        <dbReference type="ARBA" id="ARBA00022723"/>
    </source>
</evidence>
<accession>A0A0R1Q648</accession>
<keyword evidence="1 3" id="KW-0479">Metal-binding</keyword>
<feature type="binding site" evidence="3">
    <location>
        <position position="101"/>
    </location>
    <ligand>
        <name>a divalent metal cation</name>
        <dbReference type="ChEBI" id="CHEBI:60240"/>
        <label>1</label>
    </ligand>
</feature>
<protein>
    <submittedName>
        <fullName evidence="4">TatD family deoxyribonuclease</fullName>
    </submittedName>
</protein>
<keyword evidence="5" id="KW-1185">Reference proteome</keyword>
<evidence type="ECO:0000313" key="5">
    <source>
        <dbReference type="Proteomes" id="UP000051155"/>
    </source>
</evidence>
<dbReference type="InterPro" id="IPR018228">
    <property type="entry name" value="DNase_TatD-rel_CS"/>
</dbReference>
<proteinExistence type="predicted"/>
<feature type="binding site" evidence="3">
    <location>
        <position position="161"/>
    </location>
    <ligand>
        <name>a divalent metal cation</name>
        <dbReference type="ChEBI" id="CHEBI:60240"/>
        <label>2</label>
    </ligand>
</feature>
<dbReference type="PANTHER" id="PTHR46124">
    <property type="entry name" value="D-AMINOACYL-TRNA DEACYLASE"/>
    <property type="match status" value="1"/>
</dbReference>
<dbReference type="PANTHER" id="PTHR46124:SF2">
    <property type="entry name" value="D-AMINOACYL-TRNA DEACYLASE"/>
    <property type="match status" value="1"/>
</dbReference>
<dbReference type="FunFam" id="3.20.20.140:FF:000005">
    <property type="entry name" value="TatD family hydrolase"/>
    <property type="match status" value="1"/>
</dbReference>
<evidence type="ECO:0000256" key="3">
    <source>
        <dbReference type="PIRSR" id="PIRSR005902-1"/>
    </source>
</evidence>
<organism evidence="4 5">
    <name type="scientific">Liquorilactobacillus uvarum DSM 19971</name>
    <dbReference type="NCBI Taxonomy" id="1423812"/>
    <lineage>
        <taxon>Bacteria</taxon>
        <taxon>Bacillati</taxon>
        <taxon>Bacillota</taxon>
        <taxon>Bacilli</taxon>
        <taxon>Lactobacillales</taxon>
        <taxon>Lactobacillaceae</taxon>
        <taxon>Liquorilactobacillus</taxon>
    </lineage>
</organism>
<comment type="caution">
    <text evidence="4">The sequence shown here is derived from an EMBL/GenBank/DDBJ whole genome shotgun (WGS) entry which is preliminary data.</text>
</comment>
<dbReference type="EMBL" id="AZEG01000009">
    <property type="protein sequence ID" value="KRL37682.1"/>
    <property type="molecule type" value="Genomic_DNA"/>
</dbReference>
<feature type="binding site" evidence="3">
    <location>
        <position position="14"/>
    </location>
    <ligand>
        <name>a divalent metal cation</name>
        <dbReference type="ChEBI" id="CHEBI:60240"/>
        <label>1</label>
    </ligand>
</feature>
<dbReference type="AlphaFoldDB" id="A0A0R1Q648"/>
<dbReference type="Proteomes" id="UP000051155">
    <property type="component" value="Unassembled WGS sequence"/>
</dbReference>
<dbReference type="GO" id="GO:0005829">
    <property type="term" value="C:cytosol"/>
    <property type="evidence" value="ECO:0007669"/>
    <property type="project" value="TreeGrafter"/>
</dbReference>
<dbReference type="PATRIC" id="fig|1423812.3.peg.2679"/>
<dbReference type="CDD" id="cd01310">
    <property type="entry name" value="TatD_DNAse"/>
    <property type="match status" value="1"/>
</dbReference>
<name>A0A0R1Q648_9LACO</name>
<dbReference type="InterPro" id="IPR032466">
    <property type="entry name" value="Metal_Hydrolase"/>
</dbReference>
<dbReference type="Gene3D" id="3.20.20.140">
    <property type="entry name" value="Metal-dependent hydrolases"/>
    <property type="match status" value="1"/>
</dbReference>
<evidence type="ECO:0000256" key="2">
    <source>
        <dbReference type="ARBA" id="ARBA00022801"/>
    </source>
</evidence>
<dbReference type="GO" id="GO:0016788">
    <property type="term" value="F:hydrolase activity, acting on ester bonds"/>
    <property type="evidence" value="ECO:0007669"/>
    <property type="project" value="InterPro"/>
</dbReference>
<dbReference type="GO" id="GO:0004536">
    <property type="term" value="F:DNA nuclease activity"/>
    <property type="evidence" value="ECO:0007669"/>
    <property type="project" value="InterPro"/>
</dbReference>
<dbReference type="InterPro" id="IPR015991">
    <property type="entry name" value="TatD/YcfH-like"/>
</dbReference>
<dbReference type="SUPFAM" id="SSF51556">
    <property type="entry name" value="Metallo-dependent hydrolases"/>
    <property type="match status" value="1"/>
</dbReference>
<dbReference type="STRING" id="1423812.FD20_GL002521"/>
<keyword evidence="2" id="KW-0378">Hydrolase</keyword>
<sequence length="263" mass="29822">MAYGGNKMKIFDSHTHINAPQFKGEVAEVLQRAQALDVVKMLVIGYDKPSTDCLFSLMEQYKGIIYGAVGCHPEDAAHYNDNLIEYLRGKLHHPQMRALGEIGLDYHCDTPREIQKEVFRSQINLAKELDLPISVHNRDAFKDVYTILRESGIKQVGGIMHSFNGNAFWAQKFLQLGMSLSYSGVITFKNAADVREAFMATPLERVLVETDAPYLTPTPYRGKKNEPGYTRYTLEYLAQIRGITNEKLAAISYQNTKKILRIK</sequence>
<evidence type="ECO:0000313" key="4">
    <source>
        <dbReference type="EMBL" id="KRL37682.1"/>
    </source>
</evidence>
<feature type="binding site" evidence="3">
    <location>
        <position position="211"/>
    </location>
    <ligand>
        <name>a divalent metal cation</name>
        <dbReference type="ChEBI" id="CHEBI:60240"/>
        <label>1</label>
    </ligand>
</feature>
<dbReference type="Pfam" id="PF01026">
    <property type="entry name" value="TatD_DNase"/>
    <property type="match status" value="1"/>
</dbReference>
<dbReference type="GO" id="GO:0046872">
    <property type="term" value="F:metal ion binding"/>
    <property type="evidence" value="ECO:0007669"/>
    <property type="project" value="UniProtKB-KW"/>
</dbReference>
<feature type="binding site" evidence="3">
    <location>
        <position position="16"/>
    </location>
    <ligand>
        <name>a divalent metal cation</name>
        <dbReference type="ChEBI" id="CHEBI:60240"/>
        <label>1</label>
    </ligand>
</feature>
<feature type="binding site" evidence="3">
    <location>
        <position position="136"/>
    </location>
    <ligand>
        <name>a divalent metal cation</name>
        <dbReference type="ChEBI" id="CHEBI:60240"/>
        <label>2</label>
    </ligand>
</feature>
<dbReference type="PIRSF" id="PIRSF005902">
    <property type="entry name" value="DNase_TatD"/>
    <property type="match status" value="1"/>
</dbReference>
<dbReference type="PROSITE" id="PS01137">
    <property type="entry name" value="TATD_1"/>
    <property type="match status" value="1"/>
</dbReference>
<dbReference type="NCBIfam" id="TIGR00010">
    <property type="entry name" value="YchF/TatD family DNA exonuclease"/>
    <property type="match status" value="1"/>
</dbReference>